<dbReference type="OrthoDB" id="2102561at2759"/>
<reference evidence="5 6" key="1">
    <citation type="journal article" date="2014" name="Genome Announc.">
        <title>Draft genome sequence of the pathogenic fungus Scedosporium apiospermum.</title>
        <authorList>
            <person name="Vandeputte P."/>
            <person name="Ghamrawi S."/>
            <person name="Rechenmann M."/>
            <person name="Iltis A."/>
            <person name="Giraud S."/>
            <person name="Fleury M."/>
            <person name="Thornton C."/>
            <person name="Delhaes L."/>
            <person name="Meyer W."/>
            <person name="Papon N."/>
            <person name="Bouchara J.P."/>
        </authorList>
    </citation>
    <scope>NUCLEOTIDE SEQUENCE [LARGE SCALE GENOMIC DNA]</scope>
    <source>
        <strain evidence="5 6">IHEM 14462</strain>
    </source>
</reference>
<evidence type="ECO:0000256" key="3">
    <source>
        <dbReference type="ARBA" id="ARBA00023002"/>
    </source>
</evidence>
<dbReference type="KEGG" id="sapo:SAPIO_CDS7544"/>
<dbReference type="GO" id="GO:0005811">
    <property type="term" value="C:lipid droplet"/>
    <property type="evidence" value="ECO:0007669"/>
    <property type="project" value="TreeGrafter"/>
</dbReference>
<keyword evidence="2" id="KW-0521">NADP</keyword>
<dbReference type="AlphaFoldDB" id="A0A084G253"/>
<keyword evidence="3 5" id="KW-0560">Oxidoreductase</keyword>
<dbReference type="PROSITE" id="PS00061">
    <property type="entry name" value="ADH_SHORT"/>
    <property type="match status" value="1"/>
</dbReference>
<dbReference type="CDD" id="cd05374">
    <property type="entry name" value="17beta-HSD-like_SDR_c"/>
    <property type="match status" value="1"/>
</dbReference>
<dbReference type="OMA" id="KMPLPWQ"/>
<dbReference type="PANTHER" id="PTHR44169">
    <property type="entry name" value="NADPH-DEPENDENT 1-ACYLDIHYDROXYACETONE PHOSPHATE REDUCTASE"/>
    <property type="match status" value="1"/>
</dbReference>
<dbReference type="PRINTS" id="PR00081">
    <property type="entry name" value="GDHRDH"/>
</dbReference>
<dbReference type="InterPro" id="IPR020904">
    <property type="entry name" value="Sc_DH/Rdtase_CS"/>
</dbReference>
<dbReference type="Proteomes" id="UP000028545">
    <property type="component" value="Unassembled WGS sequence"/>
</dbReference>
<dbReference type="EMBL" id="JOWA01000110">
    <property type="protein sequence ID" value="KEZ41415.1"/>
    <property type="molecule type" value="Genomic_DNA"/>
</dbReference>
<dbReference type="PANTHER" id="PTHR44169:SF3">
    <property type="entry name" value="SHORT-CHAIN DEHYDROGENASE SRDE"/>
    <property type="match status" value="1"/>
</dbReference>
<dbReference type="GO" id="GO:0006654">
    <property type="term" value="P:phosphatidic acid biosynthetic process"/>
    <property type="evidence" value="ECO:0007669"/>
    <property type="project" value="TreeGrafter"/>
</dbReference>
<evidence type="ECO:0000256" key="1">
    <source>
        <dbReference type="ARBA" id="ARBA00006484"/>
    </source>
</evidence>
<keyword evidence="6" id="KW-1185">Reference proteome</keyword>
<dbReference type="HOGENOM" id="CLU_010194_2_9_1"/>
<name>A0A084G253_PSEDA</name>
<dbReference type="RefSeq" id="XP_016641214.1">
    <property type="nucleotide sequence ID" value="XM_016789387.1"/>
</dbReference>
<dbReference type="GO" id="GO:0019433">
    <property type="term" value="P:triglyceride catabolic process"/>
    <property type="evidence" value="ECO:0007669"/>
    <property type="project" value="TreeGrafter"/>
</dbReference>
<protein>
    <submittedName>
        <fullName evidence="5">Acylglycerone-phosphate reductase</fullName>
        <ecNumber evidence="5">1.1.1.101</ecNumber>
    </submittedName>
</protein>
<dbReference type="InterPro" id="IPR036291">
    <property type="entry name" value="NAD(P)-bd_dom_sf"/>
</dbReference>
<dbReference type="Pfam" id="PF00106">
    <property type="entry name" value="adh_short"/>
    <property type="match status" value="1"/>
</dbReference>
<dbReference type="PRINTS" id="PR00080">
    <property type="entry name" value="SDRFAMILY"/>
</dbReference>
<sequence>MANSSKQTALITGCSEGGIGDALAQEFHRRGVRVLATGRNLEKLAHLKKLGIETVQLDVESSESIKEAAVAVNRYTEGRLDFLVNNSGCGYNATILDTDLEQAKKMFNVNLFGLVEVTQAFAPQVIAAKGQIINIGSLVGIIPLPLQGLYNASKAAVHSLSDTLRIEMAPFGVKVIYIVTGGVRTKFFLNAPKYDFPEGSPYEAARDILEPILAGRTTDIFLTTPEELAKSVVKNSFSWWPSTRVWPGFECLFGWFVTTFFWHTALDGILSGRFGFKQATPRLAHLKN</sequence>
<dbReference type="GO" id="GO:0005783">
    <property type="term" value="C:endoplasmic reticulum"/>
    <property type="evidence" value="ECO:0007669"/>
    <property type="project" value="TreeGrafter"/>
</dbReference>
<evidence type="ECO:0000256" key="2">
    <source>
        <dbReference type="ARBA" id="ARBA00022857"/>
    </source>
</evidence>
<evidence type="ECO:0000313" key="5">
    <source>
        <dbReference type="EMBL" id="KEZ41415.1"/>
    </source>
</evidence>
<gene>
    <name evidence="5" type="ORF">SAPIO_CDS7544</name>
</gene>
<proteinExistence type="inferred from homology"/>
<dbReference type="SUPFAM" id="SSF51735">
    <property type="entry name" value="NAD(P)-binding Rossmann-fold domains"/>
    <property type="match status" value="1"/>
</dbReference>
<dbReference type="GO" id="GO:0000140">
    <property type="term" value="F:acylglycerone-phosphate reductase (NADP+) activity"/>
    <property type="evidence" value="ECO:0007669"/>
    <property type="project" value="UniProtKB-EC"/>
</dbReference>
<dbReference type="VEuPathDB" id="FungiDB:SAPIO_CDS7544"/>
<dbReference type="EC" id="1.1.1.101" evidence="5"/>
<dbReference type="GO" id="GO:0004806">
    <property type="term" value="F:triacylglycerol lipase activity"/>
    <property type="evidence" value="ECO:0007669"/>
    <property type="project" value="TreeGrafter"/>
</dbReference>
<evidence type="ECO:0000313" key="6">
    <source>
        <dbReference type="Proteomes" id="UP000028545"/>
    </source>
</evidence>
<accession>A0A084G253</accession>
<dbReference type="Gene3D" id="3.40.50.720">
    <property type="entry name" value="NAD(P)-binding Rossmann-like Domain"/>
    <property type="match status" value="1"/>
</dbReference>
<dbReference type="FunFam" id="3.40.50.720:FF:000261">
    <property type="entry name" value="NADPH-dependent 1-acyldihydroxyacetone phosphate reductase"/>
    <property type="match status" value="1"/>
</dbReference>
<comment type="caution">
    <text evidence="5">The sequence shown here is derived from an EMBL/GenBank/DDBJ whole genome shotgun (WGS) entry which is preliminary data.</text>
</comment>
<evidence type="ECO:0000256" key="4">
    <source>
        <dbReference type="RuleBase" id="RU000363"/>
    </source>
</evidence>
<organism evidence="5 6">
    <name type="scientific">Pseudallescheria apiosperma</name>
    <name type="common">Scedosporium apiospermum</name>
    <dbReference type="NCBI Taxonomy" id="563466"/>
    <lineage>
        <taxon>Eukaryota</taxon>
        <taxon>Fungi</taxon>
        <taxon>Dikarya</taxon>
        <taxon>Ascomycota</taxon>
        <taxon>Pezizomycotina</taxon>
        <taxon>Sordariomycetes</taxon>
        <taxon>Hypocreomycetidae</taxon>
        <taxon>Microascales</taxon>
        <taxon>Microascaceae</taxon>
        <taxon>Scedosporium</taxon>
    </lineage>
</organism>
<dbReference type="GeneID" id="27726616"/>
<dbReference type="InterPro" id="IPR002347">
    <property type="entry name" value="SDR_fam"/>
</dbReference>
<comment type="similarity">
    <text evidence="1 4">Belongs to the short-chain dehydrogenases/reductases (SDR) family.</text>
</comment>